<dbReference type="AlphaFoldDB" id="A0AAW8CW06"/>
<dbReference type="GO" id="GO:0051596">
    <property type="term" value="P:methylglyoxal catabolic process"/>
    <property type="evidence" value="ECO:0007669"/>
    <property type="project" value="TreeGrafter"/>
</dbReference>
<evidence type="ECO:0000256" key="2">
    <source>
        <dbReference type="ARBA" id="ARBA00022857"/>
    </source>
</evidence>
<keyword evidence="2" id="KW-0521">NADP</keyword>
<evidence type="ECO:0000256" key="1">
    <source>
        <dbReference type="ARBA" id="ARBA00006515"/>
    </source>
</evidence>
<dbReference type="Proteomes" id="UP001242045">
    <property type="component" value="Unassembled WGS sequence"/>
</dbReference>
<dbReference type="SUPFAM" id="SSF51430">
    <property type="entry name" value="NAD(P)-linked oxidoreductase"/>
    <property type="match status" value="1"/>
</dbReference>
<protein>
    <submittedName>
        <fullName evidence="5">L-glyceraldehyde 3-phosphate reductase</fullName>
        <ecNumber evidence="5">1.1.1.-</ecNumber>
    </submittedName>
</protein>
<comment type="caution">
    <text evidence="5">The sequence shown here is derived from an EMBL/GenBank/DDBJ whole genome shotgun (WGS) entry which is preliminary data.</text>
</comment>
<dbReference type="Pfam" id="PF00248">
    <property type="entry name" value="Aldo_ket_red"/>
    <property type="match status" value="1"/>
</dbReference>
<dbReference type="GO" id="GO:0016491">
    <property type="term" value="F:oxidoreductase activity"/>
    <property type="evidence" value="ECO:0007669"/>
    <property type="project" value="UniProtKB-KW"/>
</dbReference>
<proteinExistence type="inferred from homology"/>
<dbReference type="InterPro" id="IPR023210">
    <property type="entry name" value="NADP_OxRdtase_dom"/>
</dbReference>
<dbReference type="NCBIfam" id="NF007388">
    <property type="entry name" value="PRK09912.1"/>
    <property type="match status" value="1"/>
</dbReference>
<name>A0AAW8CW06_9BURK</name>
<comment type="similarity">
    <text evidence="1">Belongs to the shaker potassium channel beta subunit family.</text>
</comment>
<dbReference type="EC" id="1.1.1.-" evidence="5"/>
<evidence type="ECO:0000313" key="6">
    <source>
        <dbReference type="Proteomes" id="UP001242045"/>
    </source>
</evidence>
<reference evidence="5" key="1">
    <citation type="submission" date="2023-07" db="EMBL/GenBank/DDBJ databases">
        <title>Sorghum-associated microbial communities from plants grown in Nebraska, USA.</title>
        <authorList>
            <person name="Schachtman D."/>
        </authorList>
    </citation>
    <scope>NUCLEOTIDE SEQUENCE</scope>
    <source>
        <strain evidence="5">DS3754</strain>
    </source>
</reference>
<feature type="domain" description="NADP-dependent oxidoreductase" evidence="4">
    <location>
        <begin position="48"/>
        <end position="348"/>
    </location>
</feature>
<dbReference type="InterPro" id="IPR005399">
    <property type="entry name" value="K_chnl_volt-dep_bsu_KCNAB-rel"/>
</dbReference>
<evidence type="ECO:0000313" key="5">
    <source>
        <dbReference type="EMBL" id="MDP9895618.1"/>
    </source>
</evidence>
<dbReference type="Gene3D" id="3.20.20.100">
    <property type="entry name" value="NADP-dependent oxidoreductase domain"/>
    <property type="match status" value="1"/>
</dbReference>
<dbReference type="PANTHER" id="PTHR43150:SF4">
    <property type="entry name" value="L-GLYCERALDEHYDE 3-PHOSPHATE REDUCTASE"/>
    <property type="match status" value="1"/>
</dbReference>
<evidence type="ECO:0000259" key="4">
    <source>
        <dbReference type="Pfam" id="PF00248"/>
    </source>
</evidence>
<dbReference type="InterPro" id="IPR036812">
    <property type="entry name" value="NAD(P)_OxRdtase_dom_sf"/>
</dbReference>
<dbReference type="PANTHER" id="PTHR43150">
    <property type="entry name" value="HYPERKINETIC, ISOFORM M"/>
    <property type="match status" value="1"/>
</dbReference>
<dbReference type="EMBL" id="JAUSRD010000013">
    <property type="protein sequence ID" value="MDP9895618.1"/>
    <property type="molecule type" value="Genomic_DNA"/>
</dbReference>
<sequence length="366" mass="40672">MHMRKRAGIMSLPFHFPSHFMTYLAAPERYDAIPYRRVGRSGLVLPAISLGLWHNFGDSTPIDVQRKLLRTAFDLGINHFDLANNYGPPYGSAETNFGRLLREDFKAYRDELIISSKAGWDMWPGPYGQGGGSRKYVLASLDQSLQRLGLDYVDIFYSHRFDPHTPLEETASALAQAVQQGKALYIGISSYSAGKTREIAALLHEWKVPLLIHQPAYNLFNRWIEKDLLDATGELGAGVIAFTPLAQGLLTDKYLKGIPADARINRPGGGSLKQEHLSDDNVERARALHEIAKRRGQSLAQLALTWTLRDPRVSSALIGASRPEQIVDNVAALRHAPLSAEELAEIDKYAVEGGVNLWEKPSTDFA</sequence>
<keyword evidence="3 5" id="KW-0560">Oxidoreductase</keyword>
<evidence type="ECO:0000256" key="3">
    <source>
        <dbReference type="ARBA" id="ARBA00023002"/>
    </source>
</evidence>
<gene>
    <name evidence="5" type="ORF">J2W31_004745</name>
</gene>
<accession>A0AAW8CW06</accession>
<organism evidence="5 6">
    <name type="scientific">Variovorax boronicumulans</name>
    <dbReference type="NCBI Taxonomy" id="436515"/>
    <lineage>
        <taxon>Bacteria</taxon>
        <taxon>Pseudomonadati</taxon>
        <taxon>Pseudomonadota</taxon>
        <taxon>Betaproteobacteria</taxon>
        <taxon>Burkholderiales</taxon>
        <taxon>Comamonadaceae</taxon>
        <taxon>Variovorax</taxon>
    </lineage>
</organism>